<feature type="coiled-coil region" evidence="1">
    <location>
        <begin position="45"/>
        <end position="79"/>
    </location>
</feature>
<organism evidence="4 5">
    <name type="scientific">Callorhinchus milii</name>
    <name type="common">Ghost shark</name>
    <dbReference type="NCBI Taxonomy" id="7868"/>
    <lineage>
        <taxon>Eukaryota</taxon>
        <taxon>Metazoa</taxon>
        <taxon>Chordata</taxon>
        <taxon>Craniata</taxon>
        <taxon>Vertebrata</taxon>
        <taxon>Chondrichthyes</taxon>
        <taxon>Holocephali</taxon>
        <taxon>Chimaeriformes</taxon>
        <taxon>Callorhinchidae</taxon>
        <taxon>Callorhinchus</taxon>
    </lineage>
</organism>
<evidence type="ECO:0000256" key="3">
    <source>
        <dbReference type="SAM" id="SignalP"/>
    </source>
</evidence>
<dbReference type="PANTHER" id="PTHR47615">
    <property type="entry name" value="COILED-COIL DOMAIN-CONTAINING PROTEIN 158"/>
    <property type="match status" value="1"/>
</dbReference>
<keyword evidence="2" id="KW-0472">Membrane</keyword>
<dbReference type="Pfam" id="PF15921">
    <property type="entry name" value="CCDC158"/>
    <property type="match status" value="3"/>
</dbReference>
<dbReference type="GeneTree" id="ENSGT00390000013339"/>
<dbReference type="InterPro" id="IPR031809">
    <property type="entry name" value="CCDC158"/>
</dbReference>
<reference evidence="5" key="3">
    <citation type="journal article" date="2014" name="Nature">
        <title>Elephant shark genome provides unique insights into gnathostome evolution.</title>
        <authorList>
            <consortium name="International Elephant Shark Genome Sequencing Consortium"/>
            <person name="Venkatesh B."/>
            <person name="Lee A.P."/>
            <person name="Ravi V."/>
            <person name="Maurya A.K."/>
            <person name="Lian M.M."/>
            <person name="Swann J.B."/>
            <person name="Ohta Y."/>
            <person name="Flajnik M.F."/>
            <person name="Sutoh Y."/>
            <person name="Kasahara M."/>
            <person name="Hoon S."/>
            <person name="Gangu V."/>
            <person name="Roy S.W."/>
            <person name="Irimia M."/>
            <person name="Korzh V."/>
            <person name="Kondrychyn I."/>
            <person name="Lim Z.W."/>
            <person name="Tay B.H."/>
            <person name="Tohari S."/>
            <person name="Kong K.W."/>
            <person name="Ho S."/>
            <person name="Lorente-Galdos B."/>
            <person name="Quilez J."/>
            <person name="Marques-Bonet T."/>
            <person name="Raney B.J."/>
            <person name="Ingham P.W."/>
            <person name="Tay A."/>
            <person name="Hillier L.W."/>
            <person name="Minx P."/>
            <person name="Boehm T."/>
            <person name="Wilson R.K."/>
            <person name="Brenner S."/>
            <person name="Warren W.C."/>
        </authorList>
    </citation>
    <scope>NUCLEOTIDE SEQUENCE [LARGE SCALE GENOMIC DNA]</scope>
</reference>
<evidence type="ECO:0000313" key="5">
    <source>
        <dbReference type="Proteomes" id="UP000314986"/>
    </source>
</evidence>
<keyword evidence="2" id="KW-1133">Transmembrane helix</keyword>
<dbReference type="Proteomes" id="UP000314986">
    <property type="component" value="Unassembled WGS sequence"/>
</dbReference>
<dbReference type="OMA" id="XAGELEV"/>
<evidence type="ECO:0000256" key="2">
    <source>
        <dbReference type="SAM" id="Phobius"/>
    </source>
</evidence>
<dbReference type="PANTHER" id="PTHR47615:SF1">
    <property type="entry name" value="COILED-COIL DOMAIN-CONTAINING PROTEIN 158"/>
    <property type="match status" value="1"/>
</dbReference>
<feature type="coiled-coil region" evidence="1">
    <location>
        <begin position="125"/>
        <end position="376"/>
    </location>
</feature>
<reference evidence="4" key="4">
    <citation type="submission" date="2025-08" db="UniProtKB">
        <authorList>
            <consortium name="Ensembl"/>
        </authorList>
    </citation>
    <scope>IDENTIFICATION</scope>
</reference>
<feature type="chain" id="PRO_5021335023" description="Coiled-coil domain-containing protein 158" evidence="3">
    <location>
        <begin position="31"/>
        <end position="714"/>
    </location>
</feature>
<dbReference type="Ensembl" id="ENSCMIT00000002592.1">
    <property type="protein sequence ID" value="ENSCMIP00000002504.1"/>
    <property type="gene ID" value="ENSCMIG00000001483.1"/>
</dbReference>
<dbReference type="AlphaFoldDB" id="A0A4W3GX71"/>
<name>A0A4W3GX71_CALMI</name>
<evidence type="ECO:0008006" key="6">
    <source>
        <dbReference type="Google" id="ProtNLM"/>
    </source>
</evidence>
<sequence>MFHPVPGLSDRFSLSLTFFLTLLVSMSSYSCNIQMRCNFFSFTSREQAKNQASMYTQQIAELESTVSHLRCDLREVKKIQDNRVCTSYAYTRICIDYCNVEENLKIEKDKNQQLRDRGTSNCINVENMKRELDSKNMEIHRLDCHLNTLKEECQHQLECQLAAEKKRNEAQEKITSLLSEHERFNEQHCKMVEELSRKKQQLEKAEACITQMKEKEKCSEAETCDKNKLQMELEEKIRQIHKMKVEAISRLQKIQLENESLKNELYEKTKMLSVLRQEMQTIADMTSQQSHASEELQAEKTQLLSEVATQKCKIQELKADLERKDVQIQKLQLCMSELEKEKVKLINDATDKMSELRDLLQNKDQLSNELNVVQTQMCCLKEEHNQLKRSLTNKTDEYEWNTSKIKTQLQTALCDLEQAREAMKVLEGADTHAMKVAMGMQKQITAKRGQIDALQSKIHFLEDSLENCDKEKCYLKEEKVRLTKELSCLVSERNKIAAELDVMKCQEKRLRERLIKVETTLEKTSLQFSDCQSVIQRQEQDFMRLKLQHALEIKELQGPGYNIGVGQRTSTGPHCSSVSGNPTSSRPSSGYLSFVSVFTMCVIFYFSGPLCVCMTVNRLMLDTNLNGLPTAILLWRRGERKRLEKRIANWLFLLSAPNQVGVTGHTCKKLQSKLDGLQNLVEDLQLKNHEMSSMIRSQEKRIKRVKDREKMLKK</sequence>
<feature type="signal peptide" evidence="3">
    <location>
        <begin position="1"/>
        <end position="30"/>
    </location>
</feature>
<keyword evidence="3" id="KW-0732">Signal</keyword>
<reference evidence="5" key="2">
    <citation type="journal article" date="2007" name="PLoS Biol.">
        <title>Survey sequencing and comparative analysis of the elephant shark (Callorhinchus milii) genome.</title>
        <authorList>
            <person name="Venkatesh B."/>
            <person name="Kirkness E.F."/>
            <person name="Loh Y.H."/>
            <person name="Halpern A.L."/>
            <person name="Lee A.P."/>
            <person name="Johnson J."/>
            <person name="Dandona N."/>
            <person name="Viswanathan L.D."/>
            <person name="Tay A."/>
            <person name="Venter J.C."/>
            <person name="Strausberg R.L."/>
            <person name="Brenner S."/>
        </authorList>
    </citation>
    <scope>NUCLEOTIDE SEQUENCE [LARGE SCALE GENOMIC DNA]</scope>
</reference>
<keyword evidence="5" id="KW-1185">Reference proteome</keyword>
<protein>
    <recommendedName>
        <fullName evidence="6">Coiled-coil domain-containing protein 158</fullName>
    </recommendedName>
</protein>
<feature type="transmembrane region" description="Helical" evidence="2">
    <location>
        <begin position="591"/>
        <end position="616"/>
    </location>
</feature>
<evidence type="ECO:0000256" key="1">
    <source>
        <dbReference type="SAM" id="Coils"/>
    </source>
</evidence>
<proteinExistence type="predicted"/>
<evidence type="ECO:0000313" key="4">
    <source>
        <dbReference type="Ensembl" id="ENSCMIP00000002504.1"/>
    </source>
</evidence>
<keyword evidence="1" id="KW-0175">Coiled coil</keyword>
<dbReference type="InParanoid" id="A0A4W3GX71"/>
<accession>A0A4W3GX71</accession>
<feature type="coiled-coil region" evidence="1">
    <location>
        <begin position="409"/>
        <end position="471"/>
    </location>
</feature>
<keyword evidence="2" id="KW-0812">Transmembrane</keyword>
<feature type="coiled-coil region" evidence="1">
    <location>
        <begin position="667"/>
        <end position="701"/>
    </location>
</feature>
<reference evidence="5" key="1">
    <citation type="journal article" date="2006" name="Science">
        <title>Ancient noncoding elements conserved in the human genome.</title>
        <authorList>
            <person name="Venkatesh B."/>
            <person name="Kirkness E.F."/>
            <person name="Loh Y.H."/>
            <person name="Halpern A.L."/>
            <person name="Lee A.P."/>
            <person name="Johnson J."/>
            <person name="Dandona N."/>
            <person name="Viswanathan L.D."/>
            <person name="Tay A."/>
            <person name="Venter J.C."/>
            <person name="Strausberg R.L."/>
            <person name="Brenner S."/>
        </authorList>
    </citation>
    <scope>NUCLEOTIDE SEQUENCE [LARGE SCALE GENOMIC DNA]</scope>
</reference>
<reference evidence="4" key="5">
    <citation type="submission" date="2025-09" db="UniProtKB">
        <authorList>
            <consortium name="Ensembl"/>
        </authorList>
    </citation>
    <scope>IDENTIFICATION</scope>
</reference>